<dbReference type="Proteomes" id="UP000324832">
    <property type="component" value="Unassembled WGS sequence"/>
</dbReference>
<evidence type="ECO:0000313" key="3">
    <source>
        <dbReference type="Proteomes" id="UP000324832"/>
    </source>
</evidence>
<dbReference type="EMBL" id="FZQP02006840">
    <property type="protein sequence ID" value="VVD04202.1"/>
    <property type="molecule type" value="Genomic_DNA"/>
</dbReference>
<dbReference type="GO" id="GO:0004497">
    <property type="term" value="F:monooxygenase activity"/>
    <property type="evidence" value="ECO:0007669"/>
    <property type="project" value="UniProtKB-KW"/>
</dbReference>
<name>A0A5E4R3W9_9NEOP</name>
<dbReference type="Gene3D" id="1.10.630.10">
    <property type="entry name" value="Cytochrome P450"/>
    <property type="match status" value="1"/>
</dbReference>
<sequence>MKLLQNTLFKRNPFMRSIVASKAYYGSSHVRSWKDIPGPTSVPVLGQLYHFLPGGSLYELMGYPLQKELYNRYGNIVRVDSMLGRPSMVHLYDAQAAAQILRGENSIPIRHPIN</sequence>
<evidence type="ECO:0000313" key="2">
    <source>
        <dbReference type="EMBL" id="VVD04202.1"/>
    </source>
</evidence>
<keyword evidence="1" id="KW-0560">Oxidoreductase</keyword>
<accession>A0A5E4R3W9</accession>
<dbReference type="AlphaFoldDB" id="A0A5E4R3W9"/>
<keyword evidence="1" id="KW-0503">Monooxygenase</keyword>
<evidence type="ECO:0000256" key="1">
    <source>
        <dbReference type="ARBA" id="ARBA00023033"/>
    </source>
</evidence>
<dbReference type="GO" id="GO:0016705">
    <property type="term" value="F:oxidoreductase activity, acting on paired donors, with incorporation or reduction of molecular oxygen"/>
    <property type="evidence" value="ECO:0007669"/>
    <property type="project" value="InterPro"/>
</dbReference>
<keyword evidence="3" id="KW-1185">Reference proteome</keyword>
<dbReference type="SUPFAM" id="SSF48264">
    <property type="entry name" value="Cytochrome P450"/>
    <property type="match status" value="1"/>
</dbReference>
<dbReference type="GO" id="GO:0020037">
    <property type="term" value="F:heme binding"/>
    <property type="evidence" value="ECO:0007669"/>
    <property type="project" value="InterPro"/>
</dbReference>
<reference evidence="2 3" key="1">
    <citation type="submission" date="2017-07" db="EMBL/GenBank/DDBJ databases">
        <authorList>
            <person name="Talla V."/>
            <person name="Backstrom N."/>
        </authorList>
    </citation>
    <scope>NUCLEOTIDE SEQUENCE [LARGE SCALE GENOMIC DNA]</scope>
</reference>
<protein>
    <recommendedName>
        <fullName evidence="4">Cytochrome P450</fullName>
    </recommendedName>
</protein>
<dbReference type="GO" id="GO:0005506">
    <property type="term" value="F:iron ion binding"/>
    <property type="evidence" value="ECO:0007669"/>
    <property type="project" value="InterPro"/>
</dbReference>
<organism evidence="2 3">
    <name type="scientific">Leptidea sinapis</name>
    <dbReference type="NCBI Taxonomy" id="189913"/>
    <lineage>
        <taxon>Eukaryota</taxon>
        <taxon>Metazoa</taxon>
        <taxon>Ecdysozoa</taxon>
        <taxon>Arthropoda</taxon>
        <taxon>Hexapoda</taxon>
        <taxon>Insecta</taxon>
        <taxon>Pterygota</taxon>
        <taxon>Neoptera</taxon>
        <taxon>Endopterygota</taxon>
        <taxon>Lepidoptera</taxon>
        <taxon>Glossata</taxon>
        <taxon>Ditrysia</taxon>
        <taxon>Papilionoidea</taxon>
        <taxon>Pieridae</taxon>
        <taxon>Dismorphiinae</taxon>
        <taxon>Leptidea</taxon>
    </lineage>
</organism>
<evidence type="ECO:0008006" key="4">
    <source>
        <dbReference type="Google" id="ProtNLM"/>
    </source>
</evidence>
<proteinExistence type="predicted"/>
<dbReference type="InterPro" id="IPR036396">
    <property type="entry name" value="Cyt_P450_sf"/>
</dbReference>
<gene>
    <name evidence="2" type="ORF">LSINAPIS_LOCUS14014</name>
</gene>